<dbReference type="AlphaFoldDB" id="A0A9Q9UVH4"/>
<reference evidence="1" key="1">
    <citation type="journal article" date="2017" name="Proc. Natl. Acad. Sci. U.S.A.">
        <title>Comparative genomics uncovers the prolific and distinctive metabolic potential of the cyanobacterial genus Moorea.</title>
        <authorList>
            <person name="Leao T."/>
            <person name="Castelao G."/>
            <person name="Korobeynikov A."/>
            <person name="Monroe E.A."/>
            <person name="Podell S."/>
            <person name="Glukhov E."/>
            <person name="Allen E.E."/>
            <person name="Gerwick W.H."/>
            <person name="Gerwick L."/>
        </authorList>
    </citation>
    <scope>NUCLEOTIDE SEQUENCE</scope>
    <source>
        <strain evidence="1">JHB</strain>
    </source>
</reference>
<reference evidence="1" key="2">
    <citation type="submission" date="2022-10" db="EMBL/GenBank/DDBJ databases">
        <authorList>
            <person name="Ngo T.-E."/>
        </authorList>
    </citation>
    <scope>NUCLEOTIDE SEQUENCE</scope>
    <source>
        <strain evidence="1">JHB</strain>
    </source>
</reference>
<accession>A0A9Q9UVH4</accession>
<evidence type="ECO:0000313" key="1">
    <source>
        <dbReference type="EMBL" id="WAN68840.1"/>
    </source>
</evidence>
<dbReference type="EMBL" id="CP017708">
    <property type="protein sequence ID" value="WAN68840.1"/>
    <property type="molecule type" value="Genomic_DNA"/>
</dbReference>
<sequence>MEDHERVTIAEYQATAESFREGTWNHDVSQNRNALVDAMPRNPGKILD</sequence>
<name>A0A9Q9UVH4_MOOP1</name>
<proteinExistence type="predicted"/>
<organism evidence="1">
    <name type="scientific">Moorena producens (strain JHB)</name>
    <dbReference type="NCBI Taxonomy" id="1454205"/>
    <lineage>
        <taxon>Bacteria</taxon>
        <taxon>Bacillati</taxon>
        <taxon>Cyanobacteriota</taxon>
        <taxon>Cyanophyceae</taxon>
        <taxon>Coleofasciculales</taxon>
        <taxon>Coleofasciculaceae</taxon>
        <taxon>Moorena</taxon>
    </lineage>
</organism>
<gene>
    <name evidence="1" type="ORF">BJP36_41500</name>
</gene>
<protein>
    <submittedName>
        <fullName evidence="1">Uncharacterized protein</fullName>
    </submittedName>
</protein>
<dbReference type="Proteomes" id="UP000176944">
    <property type="component" value="Chromosome"/>
</dbReference>